<dbReference type="EMBL" id="JABCKV010000058">
    <property type="protein sequence ID" value="KAG5644796.1"/>
    <property type="molecule type" value="Genomic_DNA"/>
</dbReference>
<reference evidence="1" key="1">
    <citation type="submission" date="2020-07" db="EMBL/GenBank/DDBJ databases">
        <authorList>
            <person name="Nieuwenhuis M."/>
            <person name="Van De Peppel L.J.J."/>
        </authorList>
    </citation>
    <scope>NUCLEOTIDE SEQUENCE</scope>
    <source>
        <strain evidence="1">AP01</strain>
        <tissue evidence="1">Mycelium</tissue>
    </source>
</reference>
<dbReference type="AlphaFoldDB" id="A0A9P7G7T0"/>
<evidence type="ECO:0000313" key="2">
    <source>
        <dbReference type="Proteomes" id="UP000775547"/>
    </source>
</evidence>
<dbReference type="Proteomes" id="UP000775547">
    <property type="component" value="Unassembled WGS sequence"/>
</dbReference>
<proteinExistence type="predicted"/>
<keyword evidence="2" id="KW-1185">Reference proteome</keyword>
<comment type="caution">
    <text evidence="1">The sequence shown here is derived from an EMBL/GenBank/DDBJ whole genome shotgun (WGS) entry which is preliminary data.</text>
</comment>
<dbReference type="OrthoDB" id="3142841at2759"/>
<dbReference type="InterPro" id="IPR052979">
    <property type="entry name" value="Adenylate-forming_domain"/>
</dbReference>
<organism evidence="1 2">
    <name type="scientific">Asterophora parasitica</name>
    <dbReference type="NCBI Taxonomy" id="117018"/>
    <lineage>
        <taxon>Eukaryota</taxon>
        <taxon>Fungi</taxon>
        <taxon>Dikarya</taxon>
        <taxon>Basidiomycota</taxon>
        <taxon>Agaricomycotina</taxon>
        <taxon>Agaricomycetes</taxon>
        <taxon>Agaricomycetidae</taxon>
        <taxon>Agaricales</taxon>
        <taxon>Tricholomatineae</taxon>
        <taxon>Lyophyllaceae</taxon>
        <taxon>Asterophora</taxon>
    </lineage>
</organism>
<protein>
    <submittedName>
        <fullName evidence="1">Uncharacterized protein</fullName>
    </submittedName>
</protein>
<gene>
    <name evidence="1" type="ORF">DXG03_007618</name>
</gene>
<name>A0A9P7G7T0_9AGAR</name>
<reference evidence="1" key="2">
    <citation type="submission" date="2021-10" db="EMBL/GenBank/DDBJ databases">
        <title>Phylogenomics reveals ancestral predisposition of the termite-cultivated fungus Termitomyces towards a domesticated lifestyle.</title>
        <authorList>
            <person name="Auxier B."/>
            <person name="Grum-Grzhimaylo A."/>
            <person name="Cardenas M.E."/>
            <person name="Lodge J.D."/>
            <person name="Laessoe T."/>
            <person name="Pedersen O."/>
            <person name="Smith M.E."/>
            <person name="Kuyper T.W."/>
            <person name="Franco-Molano E.A."/>
            <person name="Baroni T.J."/>
            <person name="Aanen D.K."/>
        </authorList>
    </citation>
    <scope>NUCLEOTIDE SEQUENCE</scope>
    <source>
        <strain evidence="1">AP01</strain>
        <tissue evidence="1">Mycelium</tissue>
    </source>
</reference>
<dbReference type="PANTHER" id="PTHR33927:SF5">
    <property type="entry name" value="ENZYME, PUTATIVE (AFU_ORTHOLOGUE AFUA_8G01222)-RELATED"/>
    <property type="match status" value="1"/>
</dbReference>
<sequence length="213" mass="23781">MTLSIIRPYIWLRPVKPRVEVLSSTVRRLHFDCANPRQNSFVRMSHHPWVDLHKCPTITEPGTKGYSVIISTVEWTPEQIEHVPSPMWILNGALPSPMRIISLFRSVLLVATGPGIIPCIAPVLEQKVPTHLLWATPNPREELGDKLVDKLSGASPSTVIYDTHAHGEPDLIKLTYRMVKMTNAEVVIILSHKALADKVVYGMRSRGISAFGA</sequence>
<accession>A0A9P7G7T0</accession>
<evidence type="ECO:0000313" key="1">
    <source>
        <dbReference type="EMBL" id="KAG5644796.1"/>
    </source>
</evidence>
<dbReference type="PANTHER" id="PTHR33927">
    <property type="entry name" value="TRANSMEMBRANE PROTEIN"/>
    <property type="match status" value="1"/>
</dbReference>